<dbReference type="EMBL" id="BQNJ01000002">
    <property type="protein sequence ID" value="GKH02471.1"/>
    <property type="molecule type" value="Genomic_DNA"/>
</dbReference>
<proteinExistence type="predicted"/>
<reference evidence="1" key="1">
    <citation type="submission" date="2022-01" db="EMBL/GenBank/DDBJ databases">
        <title>Novel bile acid biosynthetic pathways are enriched in the microbiome of centenarians.</title>
        <authorList>
            <person name="Sato Y."/>
            <person name="Atarashi K."/>
            <person name="Plichta R.D."/>
            <person name="Arai Y."/>
            <person name="Sasajima S."/>
            <person name="Kearney M.S."/>
            <person name="Suda W."/>
            <person name="Takeshita K."/>
            <person name="Sasaki T."/>
            <person name="Okamoto S."/>
            <person name="Skelly N.A."/>
            <person name="Okamura Y."/>
            <person name="Vlamakis H."/>
            <person name="Li Y."/>
            <person name="Tanoue T."/>
            <person name="Takei H."/>
            <person name="Nittono H."/>
            <person name="Narushima S."/>
            <person name="Irie J."/>
            <person name="Itoh H."/>
            <person name="Moriya K."/>
            <person name="Sugiura Y."/>
            <person name="Suematsu M."/>
            <person name="Moritoki N."/>
            <person name="Shibata S."/>
            <person name="Littman R.D."/>
            <person name="Fischbach A.M."/>
            <person name="Uwamino Y."/>
            <person name="Inoue T."/>
            <person name="Honda A."/>
            <person name="Hattori M."/>
            <person name="Murai T."/>
            <person name="Xavier J.R."/>
            <person name="Hirose N."/>
            <person name="Honda K."/>
        </authorList>
    </citation>
    <scope>NUCLEOTIDE SEQUENCE</scope>
    <source>
        <strain evidence="1">CE91-St55</strain>
    </source>
</reference>
<sequence>MRAEITAGIPDQYYDDTDRKKEEYIHNTQKIIELLIKWRID</sequence>
<dbReference type="AlphaFoldDB" id="A0AA37N8R5"/>
<dbReference type="Proteomes" id="UP001055091">
    <property type="component" value="Unassembled WGS sequence"/>
</dbReference>
<name>A0AA37N8R5_9FIRM</name>
<gene>
    <name evidence="1" type="ORF">CE91St55_44520</name>
</gene>
<evidence type="ECO:0000313" key="2">
    <source>
        <dbReference type="Proteomes" id="UP001055091"/>
    </source>
</evidence>
<protein>
    <submittedName>
        <fullName evidence="1">Uncharacterized protein</fullName>
    </submittedName>
</protein>
<organism evidence="1 2">
    <name type="scientific">Hungatella hathewayi</name>
    <dbReference type="NCBI Taxonomy" id="154046"/>
    <lineage>
        <taxon>Bacteria</taxon>
        <taxon>Bacillati</taxon>
        <taxon>Bacillota</taxon>
        <taxon>Clostridia</taxon>
        <taxon>Lachnospirales</taxon>
        <taxon>Lachnospiraceae</taxon>
        <taxon>Hungatella</taxon>
    </lineage>
</organism>
<comment type="caution">
    <text evidence="1">The sequence shown here is derived from an EMBL/GenBank/DDBJ whole genome shotgun (WGS) entry which is preliminary data.</text>
</comment>
<accession>A0AA37N8R5</accession>
<evidence type="ECO:0000313" key="1">
    <source>
        <dbReference type="EMBL" id="GKH02471.1"/>
    </source>
</evidence>